<dbReference type="AlphaFoldDB" id="A0A175YQM6"/>
<comment type="caution">
    <text evidence="2">The sequence shown here is derived from an EMBL/GenBank/DDBJ whole genome shotgun (WGS) entry which is preliminary data.</text>
</comment>
<feature type="compositionally biased region" description="Basic and acidic residues" evidence="1">
    <location>
        <begin position="325"/>
        <end position="355"/>
    </location>
</feature>
<accession>A0A175YQM6</accession>
<sequence>MTFVFVYCNSRNYLFSLKLDVSNILCVLQEKTKEKKHKEKKDKEKKEGKDKRDKEKSNGKHREKKDKKEKHKDRKKDKEKNKEKDQEKGSTSSEKKLSGQSEEYNRAKVLQSEKVRDEEKKEQSSTSEEKRQIGQFAYCNGEKLQQKVEKSREKKVTADETFSVQLQAHTGGNKAVLHSFADKDSQDSKFMSDFSKRINDDGKGTGSQMVEGFMDKGLKKVEKIDKFAVRDSSTVEGKEKFKDKQVNSWKINDGQRIHHEENFNGNAMSQNLSGSIQNKFGVPPKSKDNSEGTMGGKEKSKEGERDDKRGEKRKSKHKEKKSKGKDKNSEKEKRKEDKAKKDRQKSEKDDSRSSNKNDAGTPNNKTSHLPKDDDKNAAEGILKKRKDIEKNGFLPEYVIKPEKMPRLSSHPLSENGQKPGPLETTTLFTSQKQGTLNSSEVVNKDNKINGLTGPHQVPTSEAAKPPPVIAEHIAEASRKPPHPDMKYLSKVLTVPQMDEWSDVDDQAWLFNNKDSLLNKSEVDPVGVNQGQQVWAETLRIESADVFALPYVIPY</sequence>
<reference evidence="2" key="1">
    <citation type="journal article" date="2016" name="Nat. Genet.">
        <title>A high-quality carrot genome assembly provides new insights into carotenoid accumulation and asterid genome evolution.</title>
        <authorList>
            <person name="Iorizzo M."/>
            <person name="Ellison S."/>
            <person name="Senalik D."/>
            <person name="Zeng P."/>
            <person name="Satapoomin P."/>
            <person name="Huang J."/>
            <person name="Bowman M."/>
            <person name="Iovene M."/>
            <person name="Sanseverino W."/>
            <person name="Cavagnaro P."/>
            <person name="Yildiz M."/>
            <person name="Macko-Podgorni A."/>
            <person name="Moranska E."/>
            <person name="Grzebelus E."/>
            <person name="Grzebelus D."/>
            <person name="Ashrafi H."/>
            <person name="Zheng Z."/>
            <person name="Cheng S."/>
            <person name="Spooner D."/>
            <person name="Van Deynze A."/>
            <person name="Simon P."/>
        </authorList>
    </citation>
    <scope>NUCLEOTIDE SEQUENCE [LARGE SCALE GENOMIC DNA]</scope>
    <source>
        <tissue evidence="2">Leaf</tissue>
    </source>
</reference>
<feature type="compositionally biased region" description="Basic and acidic residues" evidence="1">
    <location>
        <begin position="285"/>
        <end position="310"/>
    </location>
</feature>
<dbReference type="PANTHER" id="PTHR34660">
    <property type="entry name" value="MYB-LIKE PROTEIN X"/>
    <property type="match status" value="1"/>
</dbReference>
<dbReference type="OMA" id="EPKHTTH"/>
<feature type="compositionally biased region" description="Polar residues" evidence="1">
    <location>
        <begin position="263"/>
        <end position="278"/>
    </location>
</feature>
<feature type="compositionally biased region" description="Polar residues" evidence="1">
    <location>
        <begin position="356"/>
        <end position="367"/>
    </location>
</feature>
<feature type="compositionally biased region" description="Basic and acidic residues" evidence="1">
    <location>
        <begin position="41"/>
        <end position="60"/>
    </location>
</feature>
<evidence type="ECO:0000256" key="1">
    <source>
        <dbReference type="SAM" id="MobiDB-lite"/>
    </source>
</evidence>
<gene>
    <name evidence="2" type="ORF">DCAR_026643</name>
</gene>
<feature type="compositionally biased region" description="Basic residues" evidence="1">
    <location>
        <begin position="311"/>
        <end position="324"/>
    </location>
</feature>
<name>A0A175YQM6_DAUCS</name>
<evidence type="ECO:0000313" key="2">
    <source>
        <dbReference type="EMBL" id="KZM85935.1"/>
    </source>
</evidence>
<dbReference type="STRING" id="79200.A0A175YQM6"/>
<proteinExistence type="predicted"/>
<feature type="compositionally biased region" description="Basic and acidic residues" evidence="1">
    <location>
        <begin position="76"/>
        <end position="132"/>
    </location>
</feature>
<feature type="region of interest" description="Disordered" evidence="1">
    <location>
        <begin position="30"/>
        <end position="141"/>
    </location>
</feature>
<protein>
    <submittedName>
        <fullName evidence="2">Uncharacterized protein</fullName>
    </submittedName>
</protein>
<feature type="compositionally biased region" description="Basic and acidic residues" evidence="1">
    <location>
        <begin position="253"/>
        <end position="262"/>
    </location>
</feature>
<organism evidence="2">
    <name type="scientific">Daucus carota subsp. sativus</name>
    <name type="common">Carrot</name>
    <dbReference type="NCBI Taxonomy" id="79200"/>
    <lineage>
        <taxon>Eukaryota</taxon>
        <taxon>Viridiplantae</taxon>
        <taxon>Streptophyta</taxon>
        <taxon>Embryophyta</taxon>
        <taxon>Tracheophyta</taxon>
        <taxon>Spermatophyta</taxon>
        <taxon>Magnoliopsida</taxon>
        <taxon>eudicotyledons</taxon>
        <taxon>Gunneridae</taxon>
        <taxon>Pentapetalae</taxon>
        <taxon>asterids</taxon>
        <taxon>campanulids</taxon>
        <taxon>Apiales</taxon>
        <taxon>Apiaceae</taxon>
        <taxon>Apioideae</taxon>
        <taxon>Scandiceae</taxon>
        <taxon>Daucinae</taxon>
        <taxon>Daucus</taxon>
        <taxon>Daucus sect. Daucus</taxon>
    </lineage>
</organism>
<dbReference type="PANTHER" id="PTHR34660:SF3">
    <property type="entry name" value="RRM DOMAIN-CONTAINING PROTEIN"/>
    <property type="match status" value="1"/>
</dbReference>
<feature type="compositionally biased region" description="Basic residues" evidence="1">
    <location>
        <begin position="61"/>
        <end position="75"/>
    </location>
</feature>
<feature type="compositionally biased region" description="Basic and acidic residues" evidence="1">
    <location>
        <begin position="236"/>
        <end position="245"/>
    </location>
</feature>
<dbReference type="Gramene" id="KZM85935">
    <property type="protein sequence ID" value="KZM85935"/>
    <property type="gene ID" value="DCAR_026643"/>
</dbReference>
<feature type="region of interest" description="Disordered" evidence="1">
    <location>
        <begin position="232"/>
        <end position="394"/>
    </location>
</feature>
<dbReference type="EMBL" id="LNRQ01000008">
    <property type="protein sequence ID" value="KZM85935.1"/>
    <property type="molecule type" value="Genomic_DNA"/>
</dbReference>
<feature type="region of interest" description="Disordered" evidence="1">
    <location>
        <begin position="400"/>
        <end position="419"/>
    </location>
</feature>